<dbReference type="InterPro" id="IPR022048">
    <property type="entry name" value="Envelope_fusion-like"/>
</dbReference>
<sequence length="118" mass="13497">MSDMCETSFLTNRQNTQKTCKIKFISLDTSVWHSLLNINSWLFYTKSDFCTITCLNSAENHKIEIFGVGRMTISSNCDVHTENSIHLPMHSTNTNVNLDLIAENQNNNVLSYFTKTLL</sequence>
<dbReference type="Pfam" id="PF12259">
    <property type="entry name" value="Baculo_F"/>
    <property type="match status" value="1"/>
</dbReference>
<protein>
    <submittedName>
        <fullName evidence="1">Uncharacterized protein</fullName>
    </submittedName>
</protein>
<proteinExistence type="predicted"/>
<reference evidence="1" key="1">
    <citation type="submission" date="2018-04" db="EMBL/GenBank/DDBJ databases">
        <title>Transcriptome assembly of Sipha flava.</title>
        <authorList>
            <person name="Scully E.D."/>
            <person name="Geib S.M."/>
            <person name="Palmer N.A."/>
            <person name="Koch K."/>
            <person name="Bradshaw J."/>
            <person name="Heng-Moss T."/>
            <person name="Sarath G."/>
        </authorList>
    </citation>
    <scope>NUCLEOTIDE SEQUENCE</scope>
</reference>
<accession>A0A2S2QZG8</accession>
<organism evidence="1">
    <name type="scientific">Sipha flava</name>
    <name type="common">yellow sugarcane aphid</name>
    <dbReference type="NCBI Taxonomy" id="143950"/>
    <lineage>
        <taxon>Eukaryota</taxon>
        <taxon>Metazoa</taxon>
        <taxon>Ecdysozoa</taxon>
        <taxon>Arthropoda</taxon>
        <taxon>Hexapoda</taxon>
        <taxon>Insecta</taxon>
        <taxon>Pterygota</taxon>
        <taxon>Neoptera</taxon>
        <taxon>Paraneoptera</taxon>
        <taxon>Hemiptera</taxon>
        <taxon>Sternorrhyncha</taxon>
        <taxon>Aphidomorpha</taxon>
        <taxon>Aphidoidea</taxon>
        <taxon>Aphididae</taxon>
        <taxon>Sipha</taxon>
    </lineage>
</organism>
<dbReference type="EMBL" id="GGMS01013964">
    <property type="protein sequence ID" value="MBY83167.1"/>
    <property type="molecule type" value="Transcribed_RNA"/>
</dbReference>
<gene>
    <name evidence="1" type="ORF">g.154881</name>
</gene>
<name>A0A2S2QZG8_9HEMI</name>
<dbReference type="AlphaFoldDB" id="A0A2S2QZG8"/>
<evidence type="ECO:0000313" key="1">
    <source>
        <dbReference type="EMBL" id="MBY83167.1"/>
    </source>
</evidence>